<comment type="subcellular location">
    <subcellularLocation>
        <location evidence="1">Cell membrane</location>
        <topology evidence="1">Multi-pass membrane protein</topology>
    </subcellularLocation>
</comment>
<reference evidence="8" key="1">
    <citation type="submission" date="2018-01" db="EMBL/GenBank/DDBJ databases">
        <title>Rubneribacter badeniensis gen. nov., sp. nov., and Colonibacter rubneri, gen. nov., sp. nov., WGS of new members of the Eggerthellaceae.</title>
        <authorList>
            <person name="Danylec N."/>
            <person name="Stoll D.A."/>
            <person name="Doetsch A."/>
            <person name="Kulling S.E."/>
            <person name="Huch M."/>
        </authorList>
    </citation>
    <scope>NUCLEOTIDE SEQUENCE [LARGE SCALE GENOMIC DNA]</scope>
    <source>
        <strain evidence="8">ResAG-96</strain>
    </source>
</reference>
<keyword evidence="2" id="KW-1003">Cell membrane</keyword>
<feature type="transmembrane region" description="Helical" evidence="6">
    <location>
        <begin position="412"/>
        <end position="431"/>
    </location>
</feature>
<feature type="transmembrane region" description="Helical" evidence="6">
    <location>
        <begin position="172"/>
        <end position="191"/>
    </location>
</feature>
<feature type="transmembrane region" description="Helical" evidence="6">
    <location>
        <begin position="136"/>
        <end position="160"/>
    </location>
</feature>
<feature type="transmembrane region" description="Helical" evidence="6">
    <location>
        <begin position="235"/>
        <end position="253"/>
    </location>
</feature>
<dbReference type="Pfam" id="PF01943">
    <property type="entry name" value="Polysacc_synt"/>
    <property type="match status" value="1"/>
</dbReference>
<evidence type="ECO:0000313" key="8">
    <source>
        <dbReference type="Proteomes" id="UP000236197"/>
    </source>
</evidence>
<dbReference type="OrthoDB" id="5751261at2"/>
<accession>A0A2K2U9I7</accession>
<keyword evidence="3 6" id="KW-0812">Transmembrane</keyword>
<dbReference type="Proteomes" id="UP000236197">
    <property type="component" value="Unassembled WGS sequence"/>
</dbReference>
<evidence type="ECO:0000256" key="2">
    <source>
        <dbReference type="ARBA" id="ARBA00022475"/>
    </source>
</evidence>
<dbReference type="RefSeq" id="WP_103265681.1">
    <property type="nucleotide sequence ID" value="NZ_CABMLE010000015.1"/>
</dbReference>
<feature type="transmembrane region" description="Helical" evidence="6">
    <location>
        <begin position="387"/>
        <end position="406"/>
    </location>
</feature>
<feature type="transmembrane region" description="Helical" evidence="6">
    <location>
        <begin position="259"/>
        <end position="285"/>
    </location>
</feature>
<name>A0A2K2U9I7_9ACTN</name>
<dbReference type="EMBL" id="PPEK01000015">
    <property type="protein sequence ID" value="PNV66929.1"/>
    <property type="molecule type" value="Genomic_DNA"/>
</dbReference>
<feature type="transmembrane region" description="Helical" evidence="6">
    <location>
        <begin position="99"/>
        <end position="124"/>
    </location>
</feature>
<dbReference type="AlphaFoldDB" id="A0A2K2U9I7"/>
<feature type="transmembrane region" description="Helical" evidence="6">
    <location>
        <begin position="20"/>
        <end position="39"/>
    </location>
</feature>
<keyword evidence="5 6" id="KW-0472">Membrane</keyword>
<dbReference type="PANTHER" id="PTHR30250">
    <property type="entry name" value="PST FAMILY PREDICTED COLANIC ACID TRANSPORTER"/>
    <property type="match status" value="1"/>
</dbReference>
<organism evidence="7 8">
    <name type="scientific">Enteroscipio rubneri</name>
    <dbReference type="NCBI Taxonomy" id="2070686"/>
    <lineage>
        <taxon>Bacteria</taxon>
        <taxon>Bacillati</taxon>
        <taxon>Actinomycetota</taxon>
        <taxon>Coriobacteriia</taxon>
        <taxon>Eggerthellales</taxon>
        <taxon>Eggerthellaceae</taxon>
        <taxon>Enteroscipio</taxon>
    </lineage>
</organism>
<feature type="transmembrane region" description="Helical" evidence="6">
    <location>
        <begin position="320"/>
        <end position="340"/>
    </location>
</feature>
<dbReference type="InterPro" id="IPR050833">
    <property type="entry name" value="Poly_Biosynth_Transport"/>
</dbReference>
<evidence type="ECO:0000256" key="4">
    <source>
        <dbReference type="ARBA" id="ARBA00022989"/>
    </source>
</evidence>
<comment type="caution">
    <text evidence="7">The sequence shown here is derived from an EMBL/GenBank/DDBJ whole genome shotgun (WGS) entry which is preliminary data.</text>
</comment>
<proteinExistence type="predicted"/>
<dbReference type="InterPro" id="IPR002797">
    <property type="entry name" value="Polysacc_synth"/>
</dbReference>
<gene>
    <name evidence="7" type="ORF">C2L71_10335</name>
</gene>
<feature type="transmembrane region" description="Helical" evidence="6">
    <location>
        <begin position="474"/>
        <end position="495"/>
    </location>
</feature>
<keyword evidence="4 6" id="KW-1133">Transmembrane helix</keyword>
<dbReference type="PANTHER" id="PTHR30250:SF26">
    <property type="entry name" value="PSMA PROTEIN"/>
    <property type="match status" value="1"/>
</dbReference>
<protein>
    <submittedName>
        <fullName evidence="7">Polysaccharide biosynthesis protein</fullName>
    </submittedName>
</protein>
<feature type="transmembrane region" description="Helical" evidence="6">
    <location>
        <begin position="197"/>
        <end position="214"/>
    </location>
</feature>
<evidence type="ECO:0000256" key="6">
    <source>
        <dbReference type="SAM" id="Phobius"/>
    </source>
</evidence>
<evidence type="ECO:0000313" key="7">
    <source>
        <dbReference type="EMBL" id="PNV66929.1"/>
    </source>
</evidence>
<evidence type="ECO:0000256" key="1">
    <source>
        <dbReference type="ARBA" id="ARBA00004651"/>
    </source>
</evidence>
<evidence type="ECO:0000256" key="5">
    <source>
        <dbReference type="ARBA" id="ARBA00023136"/>
    </source>
</evidence>
<sequence>MSTPLESAEKRNARRMSGVVLSYAYTLAQAIVGIIYVPLLINGLGTNEYGLYQLIGSVMANMAILNSTFAGGVTRFYCKYFSSRDINGMENTLAISRNIYRVVSLAAILIGGVVVLLFGSAYAASLSENQLLEGSVMIAVLVVNLIVTMNNTINVAVINAHERFAFLKSTQLASVLIQPIAVVLLLSVFPYALTACLVQLALNVLCALAQRLFARRHLGAKVRKHADTDHLLKSLLFFSSGMLLVQIADQVFWSSNQLILGYIYGTSTVALYSIASQICMCYMPIGTAISSVFMPKVSEMYFSDRDTKGISDLFTRVGRIALYPLLLILFGFIVFGKDFIRLWVGSEFSDAYYLAAVLMVPFTIDLIQNLALVILQVMNKYYFRGKVYLGMAIANILLVILIAPVYGAMGAAIVTGLSMLIGNGVIMNVYYYRTAHLDVRDYWKNTARVALPLAAYSTAGFFIVYHFQGSLGSWVLLALGIAIFTIGYCFVAYCCSMNKEERELVGKMIGRITRKSRSK</sequence>
<keyword evidence="8" id="KW-1185">Reference proteome</keyword>
<feature type="transmembrane region" description="Helical" evidence="6">
    <location>
        <begin position="451"/>
        <end position="468"/>
    </location>
</feature>
<dbReference type="GO" id="GO:0005886">
    <property type="term" value="C:plasma membrane"/>
    <property type="evidence" value="ECO:0007669"/>
    <property type="project" value="UniProtKB-SubCell"/>
</dbReference>
<feature type="transmembrane region" description="Helical" evidence="6">
    <location>
        <begin position="51"/>
        <end position="78"/>
    </location>
</feature>
<evidence type="ECO:0000256" key="3">
    <source>
        <dbReference type="ARBA" id="ARBA00022692"/>
    </source>
</evidence>
<feature type="transmembrane region" description="Helical" evidence="6">
    <location>
        <begin position="352"/>
        <end position="375"/>
    </location>
</feature>